<evidence type="ECO:0000313" key="2">
    <source>
        <dbReference type="Proteomes" id="UP000235371"/>
    </source>
</evidence>
<sequence>MARFDAFIPVMHLKNNTVPWHRWVYYNPNADIIYFGKNTCTRKINHICQLGFQISRIAITISENSDSGYDCCAVWFDPNIPFAMSPVHRITNVLHGHGTLPQRLHTTVGKEDGRLPGCKGLKDVFWVDEPDFLTRCESLDENVGFQAAPYEPSGGQKFVTGLKDEISAGKVVLSETNGWLGDEKPDFHWVNLALHSLSSTKCDIIFLRLTAKAQLRRIIKGTRKYAEDVGSKAEIRFEYEDWAEEGDYGVKTVGTREEIEQLKAKIVSLCNVRGRVGGKIEIVDEADAKEPGAGDDKN</sequence>
<organism evidence="1 2">
    <name type="scientific">Hyaloscypha bicolor E</name>
    <dbReference type="NCBI Taxonomy" id="1095630"/>
    <lineage>
        <taxon>Eukaryota</taxon>
        <taxon>Fungi</taxon>
        <taxon>Dikarya</taxon>
        <taxon>Ascomycota</taxon>
        <taxon>Pezizomycotina</taxon>
        <taxon>Leotiomycetes</taxon>
        <taxon>Helotiales</taxon>
        <taxon>Hyaloscyphaceae</taxon>
        <taxon>Hyaloscypha</taxon>
        <taxon>Hyaloscypha bicolor</taxon>
    </lineage>
</organism>
<gene>
    <name evidence="1" type="ORF">K444DRAFT_667622</name>
</gene>
<keyword evidence="2" id="KW-1185">Reference proteome</keyword>
<dbReference type="EMBL" id="KZ613866">
    <property type="protein sequence ID" value="PMD53939.1"/>
    <property type="molecule type" value="Genomic_DNA"/>
</dbReference>
<dbReference type="AlphaFoldDB" id="A0A2J6ST64"/>
<protein>
    <submittedName>
        <fullName evidence="1">Uncharacterized protein</fullName>
    </submittedName>
</protein>
<name>A0A2J6ST64_9HELO</name>
<accession>A0A2J6ST64</accession>
<dbReference type="GeneID" id="36595395"/>
<dbReference type="InParanoid" id="A0A2J6ST64"/>
<dbReference type="Proteomes" id="UP000235371">
    <property type="component" value="Unassembled WGS sequence"/>
</dbReference>
<reference evidence="1 2" key="1">
    <citation type="submission" date="2016-04" db="EMBL/GenBank/DDBJ databases">
        <title>A degradative enzymes factory behind the ericoid mycorrhizal symbiosis.</title>
        <authorList>
            <consortium name="DOE Joint Genome Institute"/>
            <person name="Martino E."/>
            <person name="Morin E."/>
            <person name="Grelet G."/>
            <person name="Kuo A."/>
            <person name="Kohler A."/>
            <person name="Daghino S."/>
            <person name="Barry K."/>
            <person name="Choi C."/>
            <person name="Cichocki N."/>
            <person name="Clum A."/>
            <person name="Copeland A."/>
            <person name="Hainaut M."/>
            <person name="Haridas S."/>
            <person name="Labutti K."/>
            <person name="Lindquist E."/>
            <person name="Lipzen A."/>
            <person name="Khouja H.-R."/>
            <person name="Murat C."/>
            <person name="Ohm R."/>
            <person name="Olson A."/>
            <person name="Spatafora J."/>
            <person name="Veneault-Fourrey C."/>
            <person name="Henrissat B."/>
            <person name="Grigoriev I."/>
            <person name="Martin F."/>
            <person name="Perotto S."/>
        </authorList>
    </citation>
    <scope>NUCLEOTIDE SEQUENCE [LARGE SCALE GENOMIC DNA]</scope>
    <source>
        <strain evidence="1 2">E</strain>
    </source>
</reference>
<evidence type="ECO:0000313" key="1">
    <source>
        <dbReference type="EMBL" id="PMD53939.1"/>
    </source>
</evidence>
<dbReference type="OrthoDB" id="3473305at2759"/>
<dbReference type="RefSeq" id="XP_024730843.1">
    <property type="nucleotide sequence ID" value="XM_024887319.1"/>
</dbReference>
<proteinExistence type="predicted"/>